<sequence length="520" mass="52997">MRTRLLALVVTLVVAVLGMGGVGVSQVLTVNQRAQEVRQSGTVPLEKLGALNSDWQTYLTNNARIYVTGLTPEQVAQFTKERDDAVAVVKKDLEDMAEVTMTPAAGTALQTVNTTVVAYFENIAKVATALQTGDTATATALIPKALDQEATIQKAITASLTAQSTAAAAAATQAQEASDTAVKVLVGIALVALVASVTLALIITRSITRPLDHVRAVLRTVAAGDLRARAGIVGQDELASVSTSLDHTLDEFGRAMTAVIATTGQLTGTAQVLDQLAADVAAKADESSAQADLVSAAAASVSMSVDTVAMGSGEMQTAIGEISASAAEAAAVASQAVEAVEATTTTVARLGTSSQEIVSVVNLITSIAEQTNLLALNATIEAARAGELGKGFAVVAGEVKELARQTAQATEEISQRVSSIQGDTNGAVSAIERISEVISRINDHQTTIAAAVEEQSATSQEMTRNVADAASGSQEIAANVSSLAAGAADSRSRATEARDASSELAALGSRLQAAVAGFTV</sequence>
<protein>
    <submittedName>
        <fullName evidence="9">Methyl-accepting chemotaxis protein</fullName>
    </submittedName>
</protein>
<dbReference type="PANTHER" id="PTHR32089:SF112">
    <property type="entry name" value="LYSOZYME-LIKE PROTEIN-RELATED"/>
    <property type="match status" value="1"/>
</dbReference>
<keyword evidence="2 6" id="KW-1133">Transmembrane helix</keyword>
<dbReference type="GO" id="GO:0004888">
    <property type="term" value="F:transmembrane signaling receptor activity"/>
    <property type="evidence" value="ECO:0007669"/>
    <property type="project" value="InterPro"/>
</dbReference>
<gene>
    <name evidence="9" type="ORF">BXY45_101202</name>
</gene>
<evidence type="ECO:0000256" key="6">
    <source>
        <dbReference type="SAM" id="Phobius"/>
    </source>
</evidence>
<dbReference type="Proteomes" id="UP000245469">
    <property type="component" value="Unassembled WGS sequence"/>
</dbReference>
<evidence type="ECO:0000259" key="7">
    <source>
        <dbReference type="PROSITE" id="PS50111"/>
    </source>
</evidence>
<dbReference type="Gene3D" id="1.10.287.950">
    <property type="entry name" value="Methyl-accepting chemotaxis protein"/>
    <property type="match status" value="1"/>
</dbReference>
<feature type="domain" description="Methyl-accepting transducer" evidence="7">
    <location>
        <begin position="262"/>
        <end position="491"/>
    </location>
</feature>
<dbReference type="AlphaFoldDB" id="A0A316B134"/>
<organism evidence="9 10">
    <name type="scientific">Quadrisphaera granulorum</name>
    <dbReference type="NCBI Taxonomy" id="317664"/>
    <lineage>
        <taxon>Bacteria</taxon>
        <taxon>Bacillati</taxon>
        <taxon>Actinomycetota</taxon>
        <taxon>Actinomycetes</taxon>
        <taxon>Kineosporiales</taxon>
        <taxon>Kineosporiaceae</taxon>
        <taxon>Quadrisphaera</taxon>
    </lineage>
</organism>
<dbReference type="GO" id="GO:0016020">
    <property type="term" value="C:membrane"/>
    <property type="evidence" value="ECO:0007669"/>
    <property type="project" value="InterPro"/>
</dbReference>
<dbReference type="GO" id="GO:0007165">
    <property type="term" value="P:signal transduction"/>
    <property type="evidence" value="ECO:0007669"/>
    <property type="project" value="UniProtKB-KW"/>
</dbReference>
<name>A0A316B134_9ACTN</name>
<evidence type="ECO:0000259" key="8">
    <source>
        <dbReference type="PROSITE" id="PS50885"/>
    </source>
</evidence>
<evidence type="ECO:0000313" key="9">
    <source>
        <dbReference type="EMBL" id="PWJ56227.1"/>
    </source>
</evidence>
<evidence type="ECO:0000256" key="2">
    <source>
        <dbReference type="ARBA" id="ARBA00022989"/>
    </source>
</evidence>
<dbReference type="PANTHER" id="PTHR32089">
    <property type="entry name" value="METHYL-ACCEPTING CHEMOTAXIS PROTEIN MCPB"/>
    <property type="match status" value="1"/>
</dbReference>
<evidence type="ECO:0000256" key="5">
    <source>
        <dbReference type="PROSITE-ProRule" id="PRU00284"/>
    </source>
</evidence>
<dbReference type="Pfam" id="PF00015">
    <property type="entry name" value="MCPsignal"/>
    <property type="match status" value="1"/>
</dbReference>
<dbReference type="InterPro" id="IPR003660">
    <property type="entry name" value="HAMP_dom"/>
</dbReference>
<comment type="caution">
    <text evidence="9">The sequence shown here is derived from an EMBL/GenBank/DDBJ whole genome shotgun (WGS) entry which is preliminary data.</text>
</comment>
<evidence type="ECO:0000313" key="10">
    <source>
        <dbReference type="Proteomes" id="UP000245469"/>
    </source>
</evidence>
<evidence type="ECO:0000256" key="3">
    <source>
        <dbReference type="ARBA" id="ARBA00023224"/>
    </source>
</evidence>
<feature type="transmembrane region" description="Helical" evidence="6">
    <location>
        <begin position="184"/>
        <end position="203"/>
    </location>
</feature>
<accession>A0A316B134</accession>
<comment type="similarity">
    <text evidence="4">Belongs to the methyl-accepting chemotaxis (MCP) protein family.</text>
</comment>
<dbReference type="PROSITE" id="PS50885">
    <property type="entry name" value="HAMP"/>
    <property type="match status" value="1"/>
</dbReference>
<keyword evidence="10" id="KW-1185">Reference proteome</keyword>
<dbReference type="GO" id="GO:0006935">
    <property type="term" value="P:chemotaxis"/>
    <property type="evidence" value="ECO:0007669"/>
    <property type="project" value="InterPro"/>
</dbReference>
<dbReference type="Pfam" id="PF00672">
    <property type="entry name" value="HAMP"/>
    <property type="match status" value="1"/>
</dbReference>
<dbReference type="InterPro" id="IPR024478">
    <property type="entry name" value="HlyB_4HB_MCP"/>
</dbReference>
<keyword evidence="1 6" id="KW-0812">Transmembrane</keyword>
<dbReference type="SMART" id="SM00283">
    <property type="entry name" value="MA"/>
    <property type="match status" value="1"/>
</dbReference>
<reference evidence="9 10" key="1">
    <citation type="submission" date="2018-03" db="EMBL/GenBank/DDBJ databases">
        <title>Genomic Encyclopedia of Archaeal and Bacterial Type Strains, Phase II (KMG-II): from individual species to whole genera.</title>
        <authorList>
            <person name="Goeker M."/>
        </authorList>
    </citation>
    <scope>NUCLEOTIDE SEQUENCE [LARGE SCALE GENOMIC DNA]</scope>
    <source>
        <strain evidence="9 10">DSM 44889</strain>
    </source>
</reference>
<evidence type="ECO:0000256" key="4">
    <source>
        <dbReference type="ARBA" id="ARBA00029447"/>
    </source>
</evidence>
<dbReference type="SMART" id="SM00304">
    <property type="entry name" value="HAMP"/>
    <property type="match status" value="1"/>
</dbReference>
<dbReference type="SUPFAM" id="SSF58104">
    <property type="entry name" value="Methyl-accepting chemotaxis protein (MCP) signaling domain"/>
    <property type="match status" value="1"/>
</dbReference>
<proteinExistence type="inferred from homology"/>
<dbReference type="PROSITE" id="PS50111">
    <property type="entry name" value="CHEMOTAXIS_TRANSDUC_2"/>
    <property type="match status" value="1"/>
</dbReference>
<dbReference type="EMBL" id="QGDQ01000001">
    <property type="protein sequence ID" value="PWJ56227.1"/>
    <property type="molecule type" value="Genomic_DNA"/>
</dbReference>
<dbReference type="InterPro" id="IPR004090">
    <property type="entry name" value="Chemotax_Me-accpt_rcpt"/>
</dbReference>
<dbReference type="Pfam" id="PF12729">
    <property type="entry name" value="4HB_MCP_1"/>
    <property type="match status" value="1"/>
</dbReference>
<dbReference type="InterPro" id="IPR004089">
    <property type="entry name" value="MCPsignal_dom"/>
</dbReference>
<evidence type="ECO:0000256" key="1">
    <source>
        <dbReference type="ARBA" id="ARBA00022692"/>
    </source>
</evidence>
<keyword evidence="6" id="KW-0472">Membrane</keyword>
<keyword evidence="3 5" id="KW-0807">Transducer</keyword>
<dbReference type="RefSeq" id="WP_170131246.1">
    <property type="nucleotide sequence ID" value="NZ_QGDQ01000001.1"/>
</dbReference>
<dbReference type="PRINTS" id="PR00260">
    <property type="entry name" value="CHEMTRNSDUCR"/>
</dbReference>
<feature type="domain" description="HAMP" evidence="8">
    <location>
        <begin position="205"/>
        <end position="257"/>
    </location>
</feature>
<dbReference type="CDD" id="cd06225">
    <property type="entry name" value="HAMP"/>
    <property type="match status" value="1"/>
</dbReference>